<sequence length="105" mass="12320">MNKDTEDKVWFRILSKCFKQCAQQSYDLVQSKEEYKMLRKSRWETKGCKSGLWYELCSTWVTGHCRRIGVIERLLTAELLETRNSASVLIHWENDKTILECGAAV</sequence>
<reference evidence="2" key="1">
    <citation type="submission" date="2022-11" db="UniProtKB">
        <authorList>
            <consortium name="WormBaseParasite"/>
        </authorList>
    </citation>
    <scope>IDENTIFICATION</scope>
</reference>
<evidence type="ECO:0000313" key="1">
    <source>
        <dbReference type="Proteomes" id="UP000887565"/>
    </source>
</evidence>
<name>A0A915JZF4_ROMCU</name>
<organism evidence="1 2">
    <name type="scientific">Romanomermis culicivorax</name>
    <name type="common">Nematode worm</name>
    <dbReference type="NCBI Taxonomy" id="13658"/>
    <lineage>
        <taxon>Eukaryota</taxon>
        <taxon>Metazoa</taxon>
        <taxon>Ecdysozoa</taxon>
        <taxon>Nematoda</taxon>
        <taxon>Enoplea</taxon>
        <taxon>Dorylaimia</taxon>
        <taxon>Mermithida</taxon>
        <taxon>Mermithoidea</taxon>
        <taxon>Mermithidae</taxon>
        <taxon>Romanomermis</taxon>
    </lineage>
</organism>
<dbReference type="WBParaSite" id="nRc.2.0.1.t31434-RA">
    <property type="protein sequence ID" value="nRc.2.0.1.t31434-RA"/>
    <property type="gene ID" value="nRc.2.0.1.g31434"/>
</dbReference>
<keyword evidence="1" id="KW-1185">Reference proteome</keyword>
<evidence type="ECO:0000313" key="2">
    <source>
        <dbReference type="WBParaSite" id="nRc.2.0.1.t31434-RA"/>
    </source>
</evidence>
<dbReference type="AlphaFoldDB" id="A0A915JZF4"/>
<proteinExistence type="predicted"/>
<dbReference type="Proteomes" id="UP000887565">
    <property type="component" value="Unplaced"/>
</dbReference>
<accession>A0A915JZF4</accession>
<protein>
    <submittedName>
        <fullName evidence="2">Uncharacterized protein</fullName>
    </submittedName>
</protein>